<keyword evidence="2" id="KW-1185">Reference proteome</keyword>
<comment type="caution">
    <text evidence="1">The sequence shown here is derived from an EMBL/GenBank/DDBJ whole genome shotgun (WGS) entry which is preliminary data.</text>
</comment>
<gene>
    <name evidence="1" type="ORF">TISLANDTSLP1_00830</name>
</gene>
<sequence>MDKNNMRNIDDELADFLLAWDPDNPDIEIVDENGELITGERRKKIMEFIKDQVLNSRLRYDA</sequence>
<proteinExistence type="predicted"/>
<protein>
    <submittedName>
        <fullName evidence="1">Uncharacterized protein</fullName>
    </submittedName>
</protein>
<dbReference type="EMBL" id="BSDX01000001">
    <property type="protein sequence ID" value="GLI52390.1"/>
    <property type="molecule type" value="Genomic_DNA"/>
</dbReference>
<name>A0A9W6GE08_9BACT</name>
<dbReference type="AlphaFoldDB" id="A0A9W6GE08"/>
<evidence type="ECO:0000313" key="2">
    <source>
        <dbReference type="Proteomes" id="UP001144297"/>
    </source>
</evidence>
<dbReference type="Proteomes" id="UP001144297">
    <property type="component" value="Unassembled WGS sequence"/>
</dbReference>
<accession>A0A9W6GE08</accession>
<reference evidence="1" key="1">
    <citation type="submission" date="2022-12" db="EMBL/GenBank/DDBJ databases">
        <title>Reference genome sequencing for broad-spectrum identification of bacterial and archaeal isolates by mass spectrometry.</title>
        <authorList>
            <person name="Sekiguchi Y."/>
            <person name="Tourlousse D.M."/>
        </authorList>
    </citation>
    <scope>NUCLEOTIDE SEQUENCE</scope>
    <source>
        <strain evidence="1">TSL-P1</strain>
    </source>
</reference>
<organism evidence="1 2">
    <name type="scientific">Thermodesulfovibrio yellowstonii</name>
    <dbReference type="NCBI Taxonomy" id="28262"/>
    <lineage>
        <taxon>Bacteria</taxon>
        <taxon>Pseudomonadati</taxon>
        <taxon>Nitrospirota</taxon>
        <taxon>Thermodesulfovibrionia</taxon>
        <taxon>Thermodesulfovibrionales</taxon>
        <taxon>Thermodesulfovibrionaceae</taxon>
        <taxon>Thermodesulfovibrio</taxon>
    </lineage>
</organism>
<evidence type="ECO:0000313" key="1">
    <source>
        <dbReference type="EMBL" id="GLI52390.1"/>
    </source>
</evidence>